<dbReference type="AlphaFoldDB" id="A0A1C7ID72"/>
<feature type="transmembrane region" description="Helical" evidence="1">
    <location>
        <begin position="140"/>
        <end position="161"/>
    </location>
</feature>
<dbReference type="InterPro" id="IPR006976">
    <property type="entry name" value="VanZ-like"/>
</dbReference>
<dbReference type="Pfam" id="PF04892">
    <property type="entry name" value="VanZ"/>
    <property type="match status" value="1"/>
</dbReference>
<protein>
    <submittedName>
        <fullName evidence="3">VanZ family protein</fullName>
    </submittedName>
</protein>
<keyword evidence="1" id="KW-0472">Membrane</keyword>
<keyword evidence="4" id="KW-1185">Reference proteome</keyword>
<dbReference type="PANTHER" id="PTHR36834">
    <property type="entry name" value="MEMBRANE PROTEIN-RELATED"/>
    <property type="match status" value="1"/>
</dbReference>
<keyword evidence="1" id="KW-1133">Transmembrane helix</keyword>
<organism evidence="3 4">
    <name type="scientific">Blautia pseudococcoides</name>
    <dbReference type="NCBI Taxonomy" id="1796616"/>
    <lineage>
        <taxon>Bacteria</taxon>
        <taxon>Bacillati</taxon>
        <taxon>Bacillota</taxon>
        <taxon>Clostridia</taxon>
        <taxon>Lachnospirales</taxon>
        <taxon>Lachnospiraceae</taxon>
        <taxon>Blautia</taxon>
    </lineage>
</organism>
<feature type="transmembrane region" description="Helical" evidence="1">
    <location>
        <begin position="167"/>
        <end position="185"/>
    </location>
</feature>
<reference evidence="3" key="1">
    <citation type="submission" date="2017-04" db="EMBL/GenBank/DDBJ databases">
        <title>Complete Genome Sequences of Twelve Strains of a Stable Defined Moderately Diverse Mouse Microbiota 2 (sDMDMm2).</title>
        <authorList>
            <person name="Uchimura Y."/>
            <person name="Wyss M."/>
            <person name="Brugiroux S."/>
            <person name="Limenitakis J.P."/>
            <person name="Stecher B."/>
            <person name="McCoy K.D."/>
            <person name="Macpherson A.J."/>
        </authorList>
    </citation>
    <scope>NUCLEOTIDE SEQUENCE</scope>
    <source>
        <strain evidence="3">YL58</strain>
    </source>
</reference>
<gene>
    <name evidence="3" type="ORF">A4V09_14020</name>
</gene>
<feature type="transmembrane region" description="Helical" evidence="1">
    <location>
        <begin position="58"/>
        <end position="78"/>
    </location>
</feature>
<feature type="transmembrane region" description="Helical" evidence="1">
    <location>
        <begin position="20"/>
        <end position="46"/>
    </location>
</feature>
<sequence length="222" mass="25223">MDVVSSSQSSVEIQIGLFDTIIDLLLIEPIFLLGIIFIGILLVVIFRKDSSIPKVRTSILSLVMYYYLCVMLTHIVGIPTLSEYKRLSRLGEAFFNPNINLIPFSDGFSLSFILNIFLFIPLGFLCPLISKTFERARNTLFIGFGLSLFIEIIQLFTLYRATDIDDILTNVIGTMVGYLCFRLIAKLRIVKLHSNNRIEEPDYTVYILIVIMIVTVVLGFFS</sequence>
<evidence type="ECO:0000313" key="4">
    <source>
        <dbReference type="Proteomes" id="UP000092574"/>
    </source>
</evidence>
<dbReference type="InterPro" id="IPR053150">
    <property type="entry name" value="Teicoplanin_resist-assoc"/>
</dbReference>
<dbReference type="RefSeq" id="WP_065542940.1">
    <property type="nucleotide sequence ID" value="NZ_CP015405.2"/>
</dbReference>
<dbReference type="OrthoDB" id="9805025at2"/>
<proteinExistence type="predicted"/>
<dbReference type="EMBL" id="CP015405">
    <property type="protein sequence ID" value="ANU76783.1"/>
    <property type="molecule type" value="Genomic_DNA"/>
</dbReference>
<dbReference type="PANTHER" id="PTHR36834:SF2">
    <property type="entry name" value="MEMBRANE PROTEIN"/>
    <property type="match status" value="1"/>
</dbReference>
<keyword evidence="1" id="KW-0812">Transmembrane</keyword>
<feature type="transmembrane region" description="Helical" evidence="1">
    <location>
        <begin position="108"/>
        <end position="128"/>
    </location>
</feature>
<accession>A0A1C7ID72</accession>
<dbReference type="Proteomes" id="UP000092574">
    <property type="component" value="Chromosome"/>
</dbReference>
<feature type="domain" description="VanZ-like" evidence="2">
    <location>
        <begin position="68"/>
        <end position="184"/>
    </location>
</feature>
<evidence type="ECO:0000256" key="1">
    <source>
        <dbReference type="SAM" id="Phobius"/>
    </source>
</evidence>
<name>A0A1C7ID72_9FIRM</name>
<evidence type="ECO:0000313" key="3">
    <source>
        <dbReference type="EMBL" id="ANU76783.1"/>
    </source>
</evidence>
<dbReference type="KEGG" id="byl:A4V09_14020"/>
<evidence type="ECO:0000259" key="2">
    <source>
        <dbReference type="Pfam" id="PF04892"/>
    </source>
</evidence>
<feature type="transmembrane region" description="Helical" evidence="1">
    <location>
        <begin position="205"/>
        <end position="221"/>
    </location>
</feature>
<dbReference type="STRING" id="1796616.A4V09_14020"/>